<dbReference type="AlphaFoldDB" id="A0A8H3SDM2"/>
<protein>
    <recommendedName>
        <fullName evidence="4">BZIP domain-containing protein</fullName>
    </recommendedName>
</protein>
<dbReference type="InterPro" id="IPR046347">
    <property type="entry name" value="bZIP_sf"/>
</dbReference>
<evidence type="ECO:0000256" key="3">
    <source>
        <dbReference type="SAM" id="MobiDB-lite"/>
    </source>
</evidence>
<feature type="compositionally biased region" description="Basic and acidic residues" evidence="3">
    <location>
        <begin position="45"/>
        <end position="66"/>
    </location>
</feature>
<dbReference type="Pfam" id="PF07716">
    <property type="entry name" value="bZIP_2"/>
    <property type="match status" value="1"/>
</dbReference>
<feature type="compositionally biased region" description="Low complexity" evidence="3">
    <location>
        <begin position="13"/>
        <end position="29"/>
    </location>
</feature>
<dbReference type="EMBL" id="BLKC01000141">
    <property type="protein sequence ID" value="GFF56770.1"/>
    <property type="molecule type" value="Genomic_DNA"/>
</dbReference>
<sequence>MTFQGHQGTGGMPPSRTTASPTSSPTTSSIDTEASGPKTAKRRVQNREAQRRFRERKEQQKKLLQKNAEDLRNEYQILLKQYTQRASDVTRLVKENVVLRVEVKNLRQQWRMIFAVLQRLQGAHSAAALPEDEFPFDDVQGYLEELASATLSNSTH</sequence>
<evidence type="ECO:0000256" key="2">
    <source>
        <dbReference type="ARBA" id="ARBA00023242"/>
    </source>
</evidence>
<dbReference type="GO" id="GO:0001228">
    <property type="term" value="F:DNA-binding transcription activator activity, RNA polymerase II-specific"/>
    <property type="evidence" value="ECO:0007669"/>
    <property type="project" value="TreeGrafter"/>
</dbReference>
<evidence type="ECO:0000313" key="5">
    <source>
        <dbReference type="EMBL" id="GFF56770.1"/>
    </source>
</evidence>
<dbReference type="InterPro" id="IPR004827">
    <property type="entry name" value="bZIP"/>
</dbReference>
<dbReference type="PANTHER" id="PTHR40621:SF6">
    <property type="entry name" value="AP-1-LIKE TRANSCRIPTION FACTOR YAP1-RELATED"/>
    <property type="match status" value="1"/>
</dbReference>
<comment type="subcellular location">
    <subcellularLocation>
        <location evidence="1">Nucleus</location>
    </subcellularLocation>
</comment>
<reference evidence="5 6" key="1">
    <citation type="submission" date="2020-01" db="EMBL/GenBank/DDBJ databases">
        <title>Draft genome sequence of Aspergillus udagawae IFM 46972.</title>
        <authorList>
            <person name="Takahashi H."/>
            <person name="Yaguchi T."/>
        </authorList>
    </citation>
    <scope>NUCLEOTIDE SEQUENCE [LARGE SCALE GENOMIC DNA]</scope>
    <source>
        <strain evidence="5 6">IFM 46972</strain>
    </source>
</reference>
<name>A0A8H3SDM2_9EURO</name>
<evidence type="ECO:0000259" key="4">
    <source>
        <dbReference type="PROSITE" id="PS50217"/>
    </source>
</evidence>
<keyword evidence="2" id="KW-0539">Nucleus</keyword>
<dbReference type="CDD" id="cd14688">
    <property type="entry name" value="bZIP_YAP"/>
    <property type="match status" value="1"/>
</dbReference>
<dbReference type="Gene3D" id="1.20.5.170">
    <property type="match status" value="1"/>
</dbReference>
<dbReference type="PROSITE" id="PS00036">
    <property type="entry name" value="BZIP_BASIC"/>
    <property type="match status" value="1"/>
</dbReference>
<evidence type="ECO:0000256" key="1">
    <source>
        <dbReference type="ARBA" id="ARBA00004123"/>
    </source>
</evidence>
<feature type="domain" description="BZIP" evidence="4">
    <location>
        <begin position="36"/>
        <end position="99"/>
    </location>
</feature>
<accession>A0A8H3SDM2</accession>
<dbReference type="PANTHER" id="PTHR40621">
    <property type="entry name" value="TRANSCRIPTION FACTOR KAPC-RELATED"/>
    <property type="match status" value="1"/>
</dbReference>
<feature type="region of interest" description="Disordered" evidence="3">
    <location>
        <begin position="1"/>
        <end position="66"/>
    </location>
</feature>
<dbReference type="GO" id="GO:0000976">
    <property type="term" value="F:transcription cis-regulatory region binding"/>
    <property type="evidence" value="ECO:0007669"/>
    <property type="project" value="InterPro"/>
</dbReference>
<dbReference type="PROSITE" id="PS50217">
    <property type="entry name" value="BZIP"/>
    <property type="match status" value="1"/>
</dbReference>
<dbReference type="InterPro" id="IPR050936">
    <property type="entry name" value="AP-1-like"/>
</dbReference>
<dbReference type="GO" id="GO:0090575">
    <property type="term" value="C:RNA polymerase II transcription regulator complex"/>
    <property type="evidence" value="ECO:0007669"/>
    <property type="project" value="TreeGrafter"/>
</dbReference>
<organism evidence="5 6">
    <name type="scientific">Aspergillus udagawae</name>
    <dbReference type="NCBI Taxonomy" id="91492"/>
    <lineage>
        <taxon>Eukaryota</taxon>
        <taxon>Fungi</taxon>
        <taxon>Dikarya</taxon>
        <taxon>Ascomycota</taxon>
        <taxon>Pezizomycotina</taxon>
        <taxon>Eurotiomycetes</taxon>
        <taxon>Eurotiomycetidae</taxon>
        <taxon>Eurotiales</taxon>
        <taxon>Aspergillaceae</taxon>
        <taxon>Aspergillus</taxon>
        <taxon>Aspergillus subgen. Fumigati</taxon>
    </lineage>
</organism>
<dbReference type="SUPFAM" id="SSF57959">
    <property type="entry name" value="Leucine zipper domain"/>
    <property type="match status" value="1"/>
</dbReference>
<gene>
    <name evidence="5" type="ORF">IFM46972_10602</name>
</gene>
<dbReference type="SMART" id="SM00338">
    <property type="entry name" value="BRLZ"/>
    <property type="match status" value="1"/>
</dbReference>
<comment type="caution">
    <text evidence="5">The sequence shown here is derived from an EMBL/GenBank/DDBJ whole genome shotgun (WGS) entry which is preliminary data.</text>
</comment>
<evidence type="ECO:0000313" key="6">
    <source>
        <dbReference type="Proteomes" id="UP000465221"/>
    </source>
</evidence>
<dbReference type="Proteomes" id="UP000465221">
    <property type="component" value="Unassembled WGS sequence"/>
</dbReference>
<proteinExistence type="predicted"/>